<evidence type="ECO:0000313" key="2">
    <source>
        <dbReference type="EMBL" id="CAL7935040.1"/>
    </source>
</evidence>
<evidence type="ECO:0000313" key="3">
    <source>
        <dbReference type="Proteomes" id="UP001642520"/>
    </source>
</evidence>
<organism evidence="2 3">
    <name type="scientific">Xylocopa violacea</name>
    <name type="common">Violet carpenter bee</name>
    <name type="synonym">Apis violacea</name>
    <dbReference type="NCBI Taxonomy" id="135666"/>
    <lineage>
        <taxon>Eukaryota</taxon>
        <taxon>Metazoa</taxon>
        <taxon>Ecdysozoa</taxon>
        <taxon>Arthropoda</taxon>
        <taxon>Hexapoda</taxon>
        <taxon>Insecta</taxon>
        <taxon>Pterygota</taxon>
        <taxon>Neoptera</taxon>
        <taxon>Endopterygota</taxon>
        <taxon>Hymenoptera</taxon>
        <taxon>Apocrita</taxon>
        <taxon>Aculeata</taxon>
        <taxon>Apoidea</taxon>
        <taxon>Anthophila</taxon>
        <taxon>Apidae</taxon>
        <taxon>Xylocopa</taxon>
        <taxon>Xylocopa</taxon>
    </lineage>
</organism>
<feature type="region of interest" description="Disordered" evidence="1">
    <location>
        <begin position="1"/>
        <end position="29"/>
    </location>
</feature>
<sequence length="131" mass="14734">MILHPAQHQWSMPSTSSHDPPSSPASVVNALHQQPWSSIESSISGQCPPPAAMVLHPVQNQQSRPSPKVEFHPIKFAAAEGLKVPDTEQGWTSCFIILCVHKRFSFCWLQRVLQHLQCVRQRPVDNHTDGW</sequence>
<comment type="caution">
    <text evidence="2">The sequence shown here is derived from an EMBL/GenBank/DDBJ whole genome shotgun (WGS) entry which is preliminary data.</text>
</comment>
<accession>A0ABP1N622</accession>
<dbReference type="EMBL" id="CAXAJV020001282">
    <property type="protein sequence ID" value="CAL7935040.1"/>
    <property type="molecule type" value="Genomic_DNA"/>
</dbReference>
<dbReference type="Proteomes" id="UP001642520">
    <property type="component" value="Unassembled WGS sequence"/>
</dbReference>
<keyword evidence="3" id="KW-1185">Reference proteome</keyword>
<protein>
    <submittedName>
        <fullName evidence="2">Uncharacterized protein</fullName>
    </submittedName>
</protein>
<name>A0ABP1N622_XYLVO</name>
<reference evidence="2 3" key="1">
    <citation type="submission" date="2024-08" db="EMBL/GenBank/DDBJ databases">
        <authorList>
            <person name="Will J Nash"/>
            <person name="Angela Man"/>
            <person name="Seanna McTaggart"/>
            <person name="Kendall Baker"/>
            <person name="Tom Barker"/>
            <person name="Leah Catchpole"/>
            <person name="Alex Durrant"/>
            <person name="Karim Gharbi"/>
            <person name="Naomi Irish"/>
            <person name="Gemy Kaithakottil"/>
            <person name="Debby Ku"/>
            <person name="Aaliyah Providence"/>
            <person name="Felix Shaw"/>
            <person name="David Swarbreck"/>
            <person name="Chris Watkins"/>
            <person name="Ann M. McCartney"/>
            <person name="Giulio Formenti"/>
            <person name="Alice Mouton"/>
            <person name="Noel Vella"/>
            <person name="Bjorn M von Reumont"/>
            <person name="Adriana Vella"/>
            <person name="Wilfried Haerty"/>
        </authorList>
    </citation>
    <scope>NUCLEOTIDE SEQUENCE [LARGE SCALE GENOMIC DNA]</scope>
</reference>
<evidence type="ECO:0000256" key="1">
    <source>
        <dbReference type="SAM" id="MobiDB-lite"/>
    </source>
</evidence>
<feature type="compositionally biased region" description="Low complexity" evidence="1">
    <location>
        <begin position="11"/>
        <end position="26"/>
    </location>
</feature>
<proteinExistence type="predicted"/>
<gene>
    <name evidence="2" type="ORF">XYLVIOL_LOCUS1359</name>
</gene>